<comment type="similarity">
    <text evidence="2">Belongs to the BexD/CtrA/VexA family.</text>
</comment>
<dbReference type="GO" id="GO:0015159">
    <property type="term" value="F:polysaccharide transmembrane transporter activity"/>
    <property type="evidence" value="ECO:0007669"/>
    <property type="project" value="InterPro"/>
</dbReference>
<evidence type="ECO:0000256" key="13">
    <source>
        <dbReference type="ARBA" id="ARBA00023237"/>
    </source>
</evidence>
<keyword evidence="11" id="KW-0472">Membrane</keyword>
<gene>
    <name evidence="17" type="ORF">G7Y82_06110</name>
</gene>
<dbReference type="PROSITE" id="PS51257">
    <property type="entry name" value="PROKAR_LIPOPROTEIN"/>
    <property type="match status" value="1"/>
</dbReference>
<evidence type="ECO:0000256" key="4">
    <source>
        <dbReference type="ARBA" id="ARBA00022452"/>
    </source>
</evidence>
<keyword evidence="12" id="KW-0564">Palmitate</keyword>
<dbReference type="GO" id="GO:0006811">
    <property type="term" value="P:monoatomic ion transport"/>
    <property type="evidence" value="ECO:0007669"/>
    <property type="project" value="UniProtKB-KW"/>
</dbReference>
<feature type="domain" description="Polysaccharide export protein N-terminal" evidence="15">
    <location>
        <begin position="77"/>
        <end position="163"/>
    </location>
</feature>
<organism evidence="17 18">
    <name type="scientific">Solimonas marina</name>
    <dbReference type="NCBI Taxonomy" id="2714601"/>
    <lineage>
        <taxon>Bacteria</taxon>
        <taxon>Pseudomonadati</taxon>
        <taxon>Pseudomonadota</taxon>
        <taxon>Gammaproteobacteria</taxon>
        <taxon>Nevskiales</taxon>
        <taxon>Nevskiaceae</taxon>
        <taxon>Solimonas</taxon>
    </lineage>
</organism>
<sequence length="368" mass="39540">MRLMKVALHGGFAAMAVLLSGCILVPGLNVSVGDSQPDVAVPYRVIPVTPETILEQATQQATRRPEYADLTPANVTAPPPKYVIGPGDVLQIIVWDHPELTNPIGAVTRDPVSAGQLVSADGMMFYPYAGIIQAAGKTAEQVRAELTDKLKTYIANPQVDVRVVAFRADRIQVTGEVKNPGTVTIDDTVKGLLEAIDERGGLAETASRRTAILIRDGQTYHIDLAALLSGSHVAINPLLEAGDIVQVPDSYNDQVFVLGQVDKRGALPLGQQQMTLTEALTKSGGLAQTTANDSGVLVFRRPVKVGDPAQIYTLDLSSPQGFLLAGEFDLQSRDVVYVKATKFAQYNLVINQMLPTISTVYQIDRLTD</sequence>
<keyword evidence="9" id="KW-0406">Ion transport</keyword>
<evidence type="ECO:0008006" key="19">
    <source>
        <dbReference type="Google" id="ProtNLM"/>
    </source>
</evidence>
<evidence type="ECO:0000256" key="1">
    <source>
        <dbReference type="ARBA" id="ARBA00004571"/>
    </source>
</evidence>
<keyword evidence="8" id="KW-0625">Polysaccharide transport</keyword>
<evidence type="ECO:0000256" key="7">
    <source>
        <dbReference type="ARBA" id="ARBA00022729"/>
    </source>
</evidence>
<evidence type="ECO:0000256" key="8">
    <source>
        <dbReference type="ARBA" id="ARBA00023047"/>
    </source>
</evidence>
<dbReference type="InterPro" id="IPR003715">
    <property type="entry name" value="Poly_export_N"/>
</dbReference>
<dbReference type="PANTHER" id="PTHR33619:SF3">
    <property type="entry name" value="POLYSACCHARIDE EXPORT PROTEIN GFCE-RELATED"/>
    <property type="match status" value="1"/>
</dbReference>
<evidence type="ECO:0000256" key="10">
    <source>
        <dbReference type="ARBA" id="ARBA00023114"/>
    </source>
</evidence>
<evidence type="ECO:0000256" key="9">
    <source>
        <dbReference type="ARBA" id="ARBA00023065"/>
    </source>
</evidence>
<dbReference type="Pfam" id="PF22461">
    <property type="entry name" value="SLBB_2"/>
    <property type="match status" value="2"/>
</dbReference>
<comment type="subcellular location">
    <subcellularLocation>
        <location evidence="1">Cell outer membrane</location>
        <topology evidence="1">Multi-pass membrane protein</topology>
    </subcellularLocation>
</comment>
<keyword evidence="6" id="KW-0812">Transmembrane</keyword>
<evidence type="ECO:0000256" key="2">
    <source>
        <dbReference type="ARBA" id="ARBA00009450"/>
    </source>
</evidence>
<keyword evidence="7" id="KW-0732">Signal</keyword>
<protein>
    <recommendedName>
        <fullName evidence="19">Polysaccharide export outer membrane protein</fullName>
    </recommendedName>
</protein>
<proteinExistence type="inferred from homology"/>
<keyword evidence="3" id="KW-0813">Transport</keyword>
<keyword evidence="14" id="KW-0449">Lipoprotein</keyword>
<dbReference type="Gene3D" id="3.10.560.10">
    <property type="entry name" value="Outer membrane lipoprotein wza domain like"/>
    <property type="match status" value="2"/>
</dbReference>
<keyword evidence="10" id="KW-0626">Porin</keyword>
<dbReference type="GO" id="GO:0015288">
    <property type="term" value="F:porin activity"/>
    <property type="evidence" value="ECO:0007669"/>
    <property type="project" value="UniProtKB-KW"/>
</dbReference>
<keyword evidence="5" id="KW-0762">Sugar transport</keyword>
<dbReference type="AlphaFoldDB" id="A0A969WBM6"/>
<keyword evidence="4" id="KW-1134">Transmembrane beta strand</keyword>
<evidence type="ECO:0000256" key="3">
    <source>
        <dbReference type="ARBA" id="ARBA00022448"/>
    </source>
</evidence>
<name>A0A969WBM6_9GAMM</name>
<comment type="caution">
    <text evidence="17">The sequence shown here is derived from an EMBL/GenBank/DDBJ whole genome shotgun (WGS) entry which is preliminary data.</text>
</comment>
<evidence type="ECO:0000256" key="12">
    <source>
        <dbReference type="ARBA" id="ARBA00023139"/>
    </source>
</evidence>
<evidence type="ECO:0000256" key="5">
    <source>
        <dbReference type="ARBA" id="ARBA00022597"/>
    </source>
</evidence>
<dbReference type="Proteomes" id="UP000653472">
    <property type="component" value="Unassembled WGS sequence"/>
</dbReference>
<reference evidence="17" key="1">
    <citation type="submission" date="2020-03" db="EMBL/GenBank/DDBJ databases">
        <title>Solimonas marina sp. nov., isolated from deep seawater of the Pacific Ocean.</title>
        <authorList>
            <person name="Liu X."/>
            <person name="Lai Q."/>
            <person name="Sun F."/>
            <person name="Gai Y."/>
            <person name="Li G."/>
            <person name="Shao Z."/>
        </authorList>
    </citation>
    <scope>NUCLEOTIDE SEQUENCE</scope>
    <source>
        <strain evidence="17">C16B3</strain>
    </source>
</reference>
<evidence type="ECO:0000259" key="15">
    <source>
        <dbReference type="Pfam" id="PF02563"/>
    </source>
</evidence>
<dbReference type="RefSeq" id="WP_168147107.1">
    <property type="nucleotide sequence ID" value="NZ_JAAVXB010000002.1"/>
</dbReference>
<dbReference type="InterPro" id="IPR049712">
    <property type="entry name" value="Poly_export"/>
</dbReference>
<accession>A0A969WBM6</accession>
<evidence type="ECO:0000313" key="18">
    <source>
        <dbReference type="Proteomes" id="UP000653472"/>
    </source>
</evidence>
<dbReference type="GO" id="GO:0046930">
    <property type="term" value="C:pore complex"/>
    <property type="evidence" value="ECO:0007669"/>
    <property type="project" value="UniProtKB-KW"/>
</dbReference>
<keyword evidence="18" id="KW-1185">Reference proteome</keyword>
<dbReference type="PANTHER" id="PTHR33619">
    <property type="entry name" value="POLYSACCHARIDE EXPORT PROTEIN GFCE-RELATED"/>
    <property type="match status" value="1"/>
</dbReference>
<feature type="domain" description="SLBB" evidence="16">
    <location>
        <begin position="170"/>
        <end position="247"/>
    </location>
</feature>
<dbReference type="Gene3D" id="3.30.1950.10">
    <property type="entry name" value="wza like domain"/>
    <property type="match status" value="1"/>
</dbReference>
<evidence type="ECO:0000313" key="17">
    <source>
        <dbReference type="EMBL" id="NKF21885.1"/>
    </source>
</evidence>
<keyword evidence="13" id="KW-0998">Cell outer membrane</keyword>
<feature type="domain" description="SLBB" evidence="16">
    <location>
        <begin position="254"/>
        <end position="338"/>
    </location>
</feature>
<evidence type="ECO:0000256" key="6">
    <source>
        <dbReference type="ARBA" id="ARBA00022692"/>
    </source>
</evidence>
<dbReference type="EMBL" id="JAAVXB010000002">
    <property type="protein sequence ID" value="NKF21885.1"/>
    <property type="molecule type" value="Genomic_DNA"/>
</dbReference>
<evidence type="ECO:0000256" key="14">
    <source>
        <dbReference type="ARBA" id="ARBA00023288"/>
    </source>
</evidence>
<evidence type="ECO:0000259" key="16">
    <source>
        <dbReference type="Pfam" id="PF22461"/>
    </source>
</evidence>
<dbReference type="InterPro" id="IPR054765">
    <property type="entry name" value="SLBB_dom"/>
</dbReference>
<dbReference type="Pfam" id="PF02563">
    <property type="entry name" value="Poly_export"/>
    <property type="match status" value="1"/>
</dbReference>
<dbReference type="GO" id="GO:0009279">
    <property type="term" value="C:cell outer membrane"/>
    <property type="evidence" value="ECO:0007669"/>
    <property type="project" value="UniProtKB-SubCell"/>
</dbReference>
<evidence type="ECO:0000256" key="11">
    <source>
        <dbReference type="ARBA" id="ARBA00023136"/>
    </source>
</evidence>